<dbReference type="AlphaFoldDB" id="A0A644U823"/>
<evidence type="ECO:0000256" key="3">
    <source>
        <dbReference type="ARBA" id="ARBA00022730"/>
    </source>
</evidence>
<evidence type="ECO:0000256" key="6">
    <source>
        <dbReference type="ARBA" id="ARBA00022801"/>
    </source>
</evidence>
<keyword evidence="7" id="KW-0067">ATP-binding</keyword>
<dbReference type="InterPro" id="IPR003439">
    <property type="entry name" value="ABC_transporter-like_ATP-bd"/>
</dbReference>
<dbReference type="GO" id="GO:0006412">
    <property type="term" value="P:translation"/>
    <property type="evidence" value="ECO:0007669"/>
    <property type="project" value="UniProtKB-KW"/>
</dbReference>
<dbReference type="Gene3D" id="3.40.50.300">
    <property type="entry name" value="P-loop containing nucleotide triphosphate hydrolases"/>
    <property type="match status" value="2"/>
</dbReference>
<dbReference type="PANTHER" id="PTHR42855:SF1">
    <property type="entry name" value="ABC TRANSPORTER DOMAIN-CONTAINING PROTEIN"/>
    <property type="match status" value="1"/>
</dbReference>
<dbReference type="GO" id="GO:0000049">
    <property type="term" value="F:tRNA binding"/>
    <property type="evidence" value="ECO:0007669"/>
    <property type="project" value="UniProtKB-KW"/>
</dbReference>
<dbReference type="InterPro" id="IPR027417">
    <property type="entry name" value="P-loop_NTPase"/>
</dbReference>
<dbReference type="InterPro" id="IPR037118">
    <property type="entry name" value="Val-tRNA_synth_C_sf"/>
</dbReference>
<evidence type="ECO:0000256" key="7">
    <source>
        <dbReference type="ARBA" id="ARBA00022840"/>
    </source>
</evidence>
<keyword evidence="4" id="KW-0677">Repeat</keyword>
<evidence type="ECO:0000256" key="10">
    <source>
        <dbReference type="ARBA" id="ARBA00022917"/>
    </source>
</evidence>
<dbReference type="CDD" id="cd03221">
    <property type="entry name" value="ABCF_EF-3"/>
    <property type="match status" value="2"/>
</dbReference>
<keyword evidence="6" id="KW-0378">Hydrolase</keyword>
<feature type="region of interest" description="Disordered" evidence="11">
    <location>
        <begin position="539"/>
        <end position="562"/>
    </location>
</feature>
<evidence type="ECO:0000259" key="12">
    <source>
        <dbReference type="PROSITE" id="PS50893"/>
    </source>
</evidence>
<accession>A0A644U823</accession>
<name>A0A644U823_9ZZZZ</name>
<sequence length="634" mass="70540">MNLLSIENLAKSYGERVLFADVTFGIDEGDKIGLIGVNGTGKSTFLKVIAGLEETDVGQVTKGNSVTIEYLPQNPEFDDAAPVLAQVFKGNSPVMQALRNYEEALGQVEKHPGDKGWEQKLISSSQQIDSLGAWQLESEAKSILTKLGITDFAALVGTLSGGQRKRVALASALITPADLLILDEPTNHIDNDTVAWLEDYLAKRKGALLMITHDRYFLDRVVGRIIELDRGKLYVYSGNYSAFLELKAEREELEEGSERKRQNLLRNELAWIKRGARARSTKQKARIERFEKLSGEQSSVADAKLEISVGASRLGKKIIELDQVSQAFAATEVILDFSYIVLKDDRVGIVGPNGSGKSTLLNIIAGRLTPEKGLVDVGQTVKIGYFAQENGALDDTMRVIDYIKEEANFLPTADGGTISASQMLEKFLFSPHLQWMPIAKLSGGEKRRLYLLRVLMSAPNVLLLDEPTNDLDIQTLTILEDYLDDFPGAIIAVSHDRYFLDRLVDKVFAFEGNGVIKQYNGGYTDYCDNRPETGECAAKPKKAEAAKPFNDNKNNDRPRKLSFKEQREFDQIEDIIAGVEQELDQTTAAINTAGANFELLQQLVATQQELEKKLDELLERWTYLNELAEEFSNR</sequence>
<keyword evidence="5" id="KW-0547">Nucleotide-binding</keyword>
<proteinExistence type="predicted"/>
<organism evidence="13">
    <name type="scientific">bioreactor metagenome</name>
    <dbReference type="NCBI Taxonomy" id="1076179"/>
    <lineage>
        <taxon>unclassified sequences</taxon>
        <taxon>metagenomes</taxon>
        <taxon>ecological metagenomes</taxon>
    </lineage>
</organism>
<dbReference type="Pfam" id="PF16326">
    <property type="entry name" value="ABC_tran_CTD"/>
    <property type="match status" value="1"/>
</dbReference>
<dbReference type="GO" id="GO:0003677">
    <property type="term" value="F:DNA binding"/>
    <property type="evidence" value="ECO:0007669"/>
    <property type="project" value="InterPro"/>
</dbReference>
<dbReference type="InterPro" id="IPR017871">
    <property type="entry name" value="ABC_transporter-like_CS"/>
</dbReference>
<evidence type="ECO:0000256" key="11">
    <source>
        <dbReference type="SAM" id="MobiDB-lite"/>
    </source>
</evidence>
<dbReference type="Gene3D" id="1.10.287.380">
    <property type="entry name" value="Valyl-tRNA synthetase, C-terminal domain"/>
    <property type="match status" value="1"/>
</dbReference>
<keyword evidence="10" id="KW-0648">Protein biosynthesis</keyword>
<comment type="caution">
    <text evidence="13">The sequence shown here is derived from an EMBL/GenBank/DDBJ whole genome shotgun (WGS) entry which is preliminary data.</text>
</comment>
<dbReference type="GO" id="GO:0019843">
    <property type="term" value="F:rRNA binding"/>
    <property type="evidence" value="ECO:0007669"/>
    <property type="project" value="UniProtKB-KW"/>
</dbReference>
<keyword evidence="2" id="KW-0820">tRNA-binding</keyword>
<keyword evidence="3" id="KW-0699">rRNA-binding</keyword>
<evidence type="ECO:0000256" key="1">
    <source>
        <dbReference type="ARBA" id="ARBA00022490"/>
    </source>
</evidence>
<keyword evidence="9" id="KW-0694">RNA-binding</keyword>
<evidence type="ECO:0000256" key="9">
    <source>
        <dbReference type="ARBA" id="ARBA00022884"/>
    </source>
</evidence>
<evidence type="ECO:0000256" key="8">
    <source>
        <dbReference type="ARBA" id="ARBA00022845"/>
    </source>
</evidence>
<dbReference type="GO" id="GO:0016887">
    <property type="term" value="F:ATP hydrolysis activity"/>
    <property type="evidence" value="ECO:0007669"/>
    <property type="project" value="InterPro"/>
</dbReference>
<dbReference type="Pfam" id="PF12848">
    <property type="entry name" value="ABC_tran_Xtn"/>
    <property type="match status" value="1"/>
</dbReference>
<feature type="compositionally biased region" description="Basic and acidic residues" evidence="11">
    <location>
        <begin position="553"/>
        <end position="562"/>
    </location>
</feature>
<protein>
    <submittedName>
        <fullName evidence="13">Energy-dependent translational throttle protein EttA</fullName>
    </submittedName>
</protein>
<evidence type="ECO:0000256" key="4">
    <source>
        <dbReference type="ARBA" id="ARBA00022737"/>
    </source>
</evidence>
<dbReference type="GO" id="GO:0005524">
    <property type="term" value="F:ATP binding"/>
    <property type="evidence" value="ECO:0007669"/>
    <property type="project" value="UniProtKB-KW"/>
</dbReference>
<dbReference type="FunFam" id="3.40.50.300:FF:000011">
    <property type="entry name" value="Putative ABC transporter ATP-binding component"/>
    <property type="match status" value="1"/>
</dbReference>
<keyword evidence="8" id="KW-0810">Translation regulation</keyword>
<feature type="domain" description="ABC transporter" evidence="12">
    <location>
        <begin position="4"/>
        <end position="255"/>
    </location>
</feature>
<dbReference type="Pfam" id="PF00005">
    <property type="entry name" value="ABC_tran"/>
    <property type="match status" value="2"/>
</dbReference>
<dbReference type="PROSITE" id="PS50893">
    <property type="entry name" value="ABC_TRANSPORTER_2"/>
    <property type="match status" value="2"/>
</dbReference>
<keyword evidence="1" id="KW-0963">Cytoplasm</keyword>
<dbReference type="EMBL" id="VSSQ01000085">
    <property type="protein sequence ID" value="MPL75097.1"/>
    <property type="molecule type" value="Genomic_DNA"/>
</dbReference>
<evidence type="ECO:0000256" key="2">
    <source>
        <dbReference type="ARBA" id="ARBA00022555"/>
    </source>
</evidence>
<reference evidence="13" key="1">
    <citation type="submission" date="2019-08" db="EMBL/GenBank/DDBJ databases">
        <authorList>
            <person name="Kucharzyk K."/>
            <person name="Murdoch R.W."/>
            <person name="Higgins S."/>
            <person name="Loffler F."/>
        </authorList>
    </citation>
    <scope>NUCLEOTIDE SEQUENCE</scope>
</reference>
<dbReference type="InterPro" id="IPR032781">
    <property type="entry name" value="ABC_tran_Xtn"/>
</dbReference>
<evidence type="ECO:0000313" key="13">
    <source>
        <dbReference type="EMBL" id="MPL75097.1"/>
    </source>
</evidence>
<evidence type="ECO:0000256" key="5">
    <source>
        <dbReference type="ARBA" id="ARBA00022741"/>
    </source>
</evidence>
<dbReference type="InterPro" id="IPR032524">
    <property type="entry name" value="ABC_tran_C"/>
</dbReference>
<dbReference type="InterPro" id="IPR003593">
    <property type="entry name" value="AAA+_ATPase"/>
</dbReference>
<gene>
    <name evidence="13" type="primary">ettA_8</name>
    <name evidence="13" type="ORF">SDC9_20918</name>
</gene>
<dbReference type="PROSITE" id="PS00211">
    <property type="entry name" value="ABC_TRANSPORTER_1"/>
    <property type="match status" value="1"/>
</dbReference>
<dbReference type="InterPro" id="IPR051309">
    <property type="entry name" value="ABCF_ATPase"/>
</dbReference>
<dbReference type="GO" id="GO:0006417">
    <property type="term" value="P:regulation of translation"/>
    <property type="evidence" value="ECO:0007669"/>
    <property type="project" value="UniProtKB-KW"/>
</dbReference>
<dbReference type="PANTHER" id="PTHR42855">
    <property type="entry name" value="ABC TRANSPORTER ATP-BINDING SUBUNIT"/>
    <property type="match status" value="1"/>
</dbReference>
<dbReference type="SUPFAM" id="SSF52540">
    <property type="entry name" value="P-loop containing nucleoside triphosphate hydrolases"/>
    <property type="match status" value="2"/>
</dbReference>
<feature type="domain" description="ABC transporter" evidence="12">
    <location>
        <begin position="319"/>
        <end position="537"/>
    </location>
</feature>
<dbReference type="FunFam" id="3.40.50.300:FF:000183">
    <property type="entry name" value="ABC transporter ATP-binding protein yjjK"/>
    <property type="match status" value="1"/>
</dbReference>
<dbReference type="SMART" id="SM00382">
    <property type="entry name" value="AAA"/>
    <property type="match status" value="2"/>
</dbReference>